<proteinExistence type="inferred from homology"/>
<evidence type="ECO:0000256" key="1">
    <source>
        <dbReference type="ARBA" id="ARBA00005850"/>
    </source>
</evidence>
<name>A0A558CMQ9_9GAMM</name>
<comment type="caution">
    <text evidence="5">The sequence shown here is derived from an EMBL/GenBank/DDBJ whole genome shotgun (WGS) entry which is preliminary data.</text>
</comment>
<comment type="function">
    <text evidence="4">Produces ATP from ADP in the presence of a proton gradient across the membrane.</text>
</comment>
<dbReference type="PANTHER" id="PTHR11671">
    <property type="entry name" value="V-TYPE ATP SYNTHASE SUBUNIT D"/>
    <property type="match status" value="1"/>
</dbReference>
<evidence type="ECO:0000313" key="6">
    <source>
        <dbReference type="Proteomes" id="UP000317355"/>
    </source>
</evidence>
<dbReference type="AlphaFoldDB" id="A0A558CMQ9"/>
<evidence type="ECO:0000256" key="2">
    <source>
        <dbReference type="ARBA" id="ARBA00022448"/>
    </source>
</evidence>
<keyword evidence="4" id="KW-0066">ATP synthesis</keyword>
<evidence type="ECO:0000256" key="3">
    <source>
        <dbReference type="ARBA" id="ARBA00023065"/>
    </source>
</evidence>
<dbReference type="InterPro" id="IPR002699">
    <property type="entry name" value="V_ATPase_D"/>
</dbReference>
<evidence type="ECO:0000256" key="4">
    <source>
        <dbReference type="HAMAP-Rule" id="MF_00271"/>
    </source>
</evidence>
<dbReference type="GO" id="GO:0046933">
    <property type="term" value="F:proton-transporting ATP synthase activity, rotational mechanism"/>
    <property type="evidence" value="ECO:0007669"/>
    <property type="project" value="UniProtKB-UniRule"/>
</dbReference>
<dbReference type="GO" id="GO:0005524">
    <property type="term" value="F:ATP binding"/>
    <property type="evidence" value="ECO:0007669"/>
    <property type="project" value="UniProtKB-UniRule"/>
</dbReference>
<dbReference type="Gene3D" id="1.10.287.3240">
    <property type="match status" value="1"/>
</dbReference>
<comment type="similarity">
    <text evidence="1 4">Belongs to the V-ATPase D subunit family.</text>
</comment>
<dbReference type="EMBL" id="VMRY01000112">
    <property type="protein sequence ID" value="TVT50063.1"/>
    <property type="molecule type" value="Genomic_DNA"/>
</dbReference>
<dbReference type="GO" id="GO:0046961">
    <property type="term" value="F:proton-transporting ATPase activity, rotational mechanism"/>
    <property type="evidence" value="ECO:0007669"/>
    <property type="project" value="InterPro"/>
</dbReference>
<dbReference type="HAMAP" id="MF_00271">
    <property type="entry name" value="ATP_synth_D_arch"/>
    <property type="match status" value="1"/>
</dbReference>
<reference evidence="5 6" key="1">
    <citation type="submission" date="2019-07" db="EMBL/GenBank/DDBJ databases">
        <title>The pathways for chlorine oxyanion respiration interact through the shared metabolite chlorate.</title>
        <authorList>
            <person name="Barnum T.P."/>
            <person name="Cheng Y."/>
            <person name="Hill K.A."/>
            <person name="Lucas L.N."/>
            <person name="Carlson H.K."/>
            <person name="Coates J.D."/>
        </authorList>
    </citation>
    <scope>NUCLEOTIDE SEQUENCE [LARGE SCALE GENOMIC DNA]</scope>
    <source>
        <strain evidence="5">BK-3</strain>
    </source>
</reference>
<sequence length="215" mass="24821">MTQQLIKVPPTKNTLLEMKKQVRFLEDGHALLERKRELLTRLVYERVGEYQKLRQSCHDAIKASYHWLGVAHLRMGSRSLQQAGLGIAPTLKINIIPKRSMGVEYPAISTERLTMEPVGLLGTDTSFDETRKSLTDTAEILTRLGESEMALSRLMAEQRKAQKRVNALKYNIIPRYRATIRYIESVLEEEERNVLFQIKLLREKKQQTAKTKQAD</sequence>
<keyword evidence="2 4" id="KW-0813">Transport</keyword>
<organism evidence="5 6">
    <name type="scientific">Sedimenticola thiotaurini</name>
    <dbReference type="NCBI Taxonomy" id="1543721"/>
    <lineage>
        <taxon>Bacteria</taxon>
        <taxon>Pseudomonadati</taxon>
        <taxon>Pseudomonadota</taxon>
        <taxon>Gammaproteobacteria</taxon>
        <taxon>Chromatiales</taxon>
        <taxon>Sedimenticolaceae</taxon>
        <taxon>Sedimenticola</taxon>
    </lineage>
</organism>
<keyword evidence="3 4" id="KW-0406">Ion transport</keyword>
<protein>
    <recommendedName>
        <fullName evidence="4">V-type ATP synthase subunit D</fullName>
    </recommendedName>
    <alternativeName>
        <fullName evidence="4">V-ATPase subunit D</fullName>
    </alternativeName>
</protein>
<accession>A0A558CMQ9</accession>
<dbReference type="Pfam" id="PF01813">
    <property type="entry name" value="ATP-synt_D"/>
    <property type="match status" value="1"/>
</dbReference>
<evidence type="ECO:0000313" key="5">
    <source>
        <dbReference type="EMBL" id="TVT50063.1"/>
    </source>
</evidence>
<dbReference type="Proteomes" id="UP000317355">
    <property type="component" value="Unassembled WGS sequence"/>
</dbReference>
<dbReference type="NCBIfam" id="TIGR00309">
    <property type="entry name" value="V_ATPase_subD"/>
    <property type="match status" value="1"/>
</dbReference>
<dbReference type="GO" id="GO:0042777">
    <property type="term" value="P:proton motive force-driven plasma membrane ATP synthesis"/>
    <property type="evidence" value="ECO:0007669"/>
    <property type="project" value="UniProtKB-UniRule"/>
</dbReference>
<gene>
    <name evidence="4" type="primary">atpD</name>
    <name evidence="5" type="ORF">FHK82_16720</name>
</gene>
<dbReference type="STRING" id="1543721.AAY24_06615"/>
<keyword evidence="4" id="KW-0375">Hydrogen ion transport</keyword>